<keyword evidence="9" id="KW-1185">Reference proteome</keyword>
<evidence type="ECO:0000313" key="9">
    <source>
        <dbReference type="Proteomes" id="UP001302477"/>
    </source>
</evidence>
<evidence type="ECO:0000259" key="7">
    <source>
        <dbReference type="Pfam" id="PF00933"/>
    </source>
</evidence>
<dbReference type="KEGG" id="mpaf:R5R33_16385"/>
<dbReference type="Gene3D" id="3.40.50.1700">
    <property type="entry name" value="Glycoside hydrolase family 3 C-terminal domain"/>
    <property type="match status" value="1"/>
</dbReference>
<name>A0AAU0MXS7_9GAMM</name>
<feature type="domain" description="Glycoside hydrolase family 3 N-terminal" evidence="7">
    <location>
        <begin position="64"/>
        <end position="391"/>
    </location>
</feature>
<dbReference type="RefSeq" id="WP_318953778.1">
    <property type="nucleotide sequence ID" value="NZ_CP137555.1"/>
</dbReference>
<feature type="region of interest" description="Disordered" evidence="6">
    <location>
        <begin position="609"/>
        <end position="628"/>
    </location>
</feature>
<dbReference type="GO" id="GO:0004563">
    <property type="term" value="F:beta-N-acetylhexosaminidase activity"/>
    <property type="evidence" value="ECO:0007669"/>
    <property type="project" value="UniProtKB-EC"/>
</dbReference>
<gene>
    <name evidence="8" type="ORF">R5R33_16385</name>
</gene>
<comment type="similarity">
    <text evidence="2">Belongs to the glycosyl hydrolase 3 family.</text>
</comment>
<evidence type="ECO:0000256" key="2">
    <source>
        <dbReference type="ARBA" id="ARBA00005336"/>
    </source>
</evidence>
<sequence length="628" mass="69124">MKWNLGSFFLLFLLAVTWMKYLGQSDSLDQQIAQKIILDIRYFCPEMDADADSDKCKTPVTHLPAQLAEMIRETNLGGVILFAENLQTPQQIIQLTTDLQRTARRSSSGLPLFISIDQEGGSIVRLPDDYSTAFSGNMAIGATYARHGDKYARLVGASMGRELHALGINVNHAPSVDVNSNPENPVINVRAFADNPKTVAKLGAAMLEGMQSEGVIGGLKHFPGHGDTHVDSHSGLPLVEHDKARIWAMDIEPFKWVMDNSDVHMVMTAHIQFPQLDSSTLLNKHGKAIVKPATLSREILTGVLREQLGFEGLIITDALDMDGIAQFFSPVEAVINTFEAGADIALMPVRIRKPADIQNFHNLIEYVDNRVAEDSQATEQIRLSVERIARVKQQLVRPETGTDQAVDVAQSILASPAHRQLEQELAQSSLVEWNSGKHSNLAEVDRVHVVLPDSDNAELLAALLQQQSSWEITSGNLNTTAMESNKEAIAQADLVIVGNNFQQFSQSTTASNNRPKAGNRAERAAALLQYAGDHGKSRIYISLASPYAIDNFRPLSDLQLFAFHANSYHQEYGQKNPVFQALANVITGHSKAQGTLPVSPLGYREEDQQRRYTSREPRNSDSVIPAAL</sequence>
<dbReference type="InterPro" id="IPR050226">
    <property type="entry name" value="NagZ_Beta-hexosaminidase"/>
</dbReference>
<keyword evidence="5 8" id="KW-0326">Glycosidase</keyword>
<evidence type="ECO:0000256" key="4">
    <source>
        <dbReference type="ARBA" id="ARBA00022801"/>
    </source>
</evidence>
<comment type="catalytic activity">
    <reaction evidence="1">
        <text>Hydrolysis of terminal non-reducing N-acetyl-D-hexosamine residues in N-acetyl-beta-D-hexosaminides.</text>
        <dbReference type="EC" id="3.2.1.52"/>
    </reaction>
</comment>
<dbReference type="EMBL" id="CP137555">
    <property type="protein sequence ID" value="WOX05304.1"/>
    <property type="molecule type" value="Genomic_DNA"/>
</dbReference>
<evidence type="ECO:0000256" key="6">
    <source>
        <dbReference type="SAM" id="MobiDB-lite"/>
    </source>
</evidence>
<proteinExistence type="inferred from homology"/>
<dbReference type="GO" id="GO:0009254">
    <property type="term" value="P:peptidoglycan turnover"/>
    <property type="evidence" value="ECO:0007669"/>
    <property type="project" value="TreeGrafter"/>
</dbReference>
<dbReference type="GO" id="GO:0005975">
    <property type="term" value="P:carbohydrate metabolic process"/>
    <property type="evidence" value="ECO:0007669"/>
    <property type="project" value="InterPro"/>
</dbReference>
<keyword evidence="4 8" id="KW-0378">Hydrolase</keyword>
<dbReference type="Proteomes" id="UP001302477">
    <property type="component" value="Chromosome"/>
</dbReference>
<dbReference type="PANTHER" id="PTHR30480">
    <property type="entry name" value="BETA-HEXOSAMINIDASE-RELATED"/>
    <property type="match status" value="1"/>
</dbReference>
<dbReference type="AlphaFoldDB" id="A0AAU0MXS7"/>
<feature type="compositionally biased region" description="Basic and acidic residues" evidence="6">
    <location>
        <begin position="609"/>
        <end position="619"/>
    </location>
</feature>
<dbReference type="InterPro" id="IPR019800">
    <property type="entry name" value="Glyco_hydro_3_AS"/>
</dbReference>
<dbReference type="EC" id="3.2.1.52" evidence="3"/>
<protein>
    <recommendedName>
        <fullName evidence="3">beta-N-acetylhexosaminidase</fullName>
        <ecNumber evidence="3">3.2.1.52</ecNumber>
    </recommendedName>
</protein>
<accession>A0AAU0MXS7</accession>
<dbReference type="PANTHER" id="PTHR30480:SF13">
    <property type="entry name" value="BETA-HEXOSAMINIDASE"/>
    <property type="match status" value="1"/>
</dbReference>
<evidence type="ECO:0000313" key="8">
    <source>
        <dbReference type="EMBL" id="WOX05304.1"/>
    </source>
</evidence>
<dbReference type="InterPro" id="IPR036881">
    <property type="entry name" value="Glyco_hydro_3_C_sf"/>
</dbReference>
<reference evidence="8 9" key="1">
    <citation type="submission" date="2023-10" db="EMBL/GenBank/DDBJ databases">
        <title>Description of Microbulbifer bruguierae sp. nov., isolated from the sediments of mangrove plant Bruguiera sexangula and comparative genomic analyses of the genus Microbulbifer.</title>
        <authorList>
            <person name="Long M."/>
        </authorList>
    </citation>
    <scope>NUCLEOTIDE SEQUENCE [LARGE SCALE GENOMIC DNA]</scope>
    <source>
        <strain evidence="8 9">SPO729</strain>
    </source>
</reference>
<dbReference type="InterPro" id="IPR001764">
    <property type="entry name" value="Glyco_hydro_3_N"/>
</dbReference>
<dbReference type="Pfam" id="PF00933">
    <property type="entry name" value="Glyco_hydro_3"/>
    <property type="match status" value="1"/>
</dbReference>
<dbReference type="InterPro" id="IPR017853">
    <property type="entry name" value="GH"/>
</dbReference>
<evidence type="ECO:0000256" key="3">
    <source>
        <dbReference type="ARBA" id="ARBA00012663"/>
    </source>
</evidence>
<organism evidence="8 9">
    <name type="scientific">Microbulbifer pacificus</name>
    <dbReference type="NCBI Taxonomy" id="407164"/>
    <lineage>
        <taxon>Bacteria</taxon>
        <taxon>Pseudomonadati</taxon>
        <taxon>Pseudomonadota</taxon>
        <taxon>Gammaproteobacteria</taxon>
        <taxon>Cellvibrionales</taxon>
        <taxon>Microbulbiferaceae</taxon>
        <taxon>Microbulbifer</taxon>
    </lineage>
</organism>
<dbReference type="PROSITE" id="PS00775">
    <property type="entry name" value="GLYCOSYL_HYDROL_F3"/>
    <property type="match status" value="1"/>
</dbReference>
<evidence type="ECO:0000256" key="5">
    <source>
        <dbReference type="ARBA" id="ARBA00023295"/>
    </source>
</evidence>
<dbReference type="SUPFAM" id="SSF51445">
    <property type="entry name" value="(Trans)glycosidases"/>
    <property type="match status" value="1"/>
</dbReference>
<dbReference type="InterPro" id="IPR036962">
    <property type="entry name" value="Glyco_hydro_3_N_sf"/>
</dbReference>
<evidence type="ECO:0000256" key="1">
    <source>
        <dbReference type="ARBA" id="ARBA00001231"/>
    </source>
</evidence>
<dbReference type="Gene3D" id="3.20.20.300">
    <property type="entry name" value="Glycoside hydrolase, family 3, N-terminal domain"/>
    <property type="match status" value="1"/>
</dbReference>